<protein>
    <submittedName>
        <fullName evidence="1">Uncharacterized protein</fullName>
    </submittedName>
</protein>
<keyword evidence="2" id="KW-1185">Reference proteome</keyword>
<accession>A0A165ZP06</accession>
<reference evidence="1 2" key="1">
    <citation type="journal article" date="2016" name="Mol. Biol. Evol.">
        <title>Comparative Genomics of Early-Diverging Mushroom-Forming Fungi Provides Insights into the Origins of Lignocellulose Decay Capabilities.</title>
        <authorList>
            <person name="Nagy L.G."/>
            <person name="Riley R."/>
            <person name="Tritt A."/>
            <person name="Adam C."/>
            <person name="Daum C."/>
            <person name="Floudas D."/>
            <person name="Sun H."/>
            <person name="Yadav J.S."/>
            <person name="Pangilinan J."/>
            <person name="Larsson K.H."/>
            <person name="Matsuura K."/>
            <person name="Barry K."/>
            <person name="Labutti K."/>
            <person name="Kuo R."/>
            <person name="Ohm R.A."/>
            <person name="Bhattacharya S.S."/>
            <person name="Shirouzu T."/>
            <person name="Yoshinaga Y."/>
            <person name="Martin F.M."/>
            <person name="Grigoriev I.V."/>
            <person name="Hibbett D.S."/>
        </authorList>
    </citation>
    <scope>NUCLEOTIDE SEQUENCE [LARGE SCALE GENOMIC DNA]</scope>
    <source>
        <strain evidence="1 2">HHB12029</strain>
    </source>
</reference>
<dbReference type="OrthoDB" id="37659at2759"/>
<evidence type="ECO:0000313" key="2">
    <source>
        <dbReference type="Proteomes" id="UP000077266"/>
    </source>
</evidence>
<organism evidence="1 2">
    <name type="scientific">Exidia glandulosa HHB12029</name>
    <dbReference type="NCBI Taxonomy" id="1314781"/>
    <lineage>
        <taxon>Eukaryota</taxon>
        <taxon>Fungi</taxon>
        <taxon>Dikarya</taxon>
        <taxon>Basidiomycota</taxon>
        <taxon>Agaricomycotina</taxon>
        <taxon>Agaricomycetes</taxon>
        <taxon>Auriculariales</taxon>
        <taxon>Exidiaceae</taxon>
        <taxon>Exidia</taxon>
    </lineage>
</organism>
<evidence type="ECO:0000313" key="1">
    <source>
        <dbReference type="EMBL" id="KZV84519.1"/>
    </source>
</evidence>
<name>A0A165ZP06_EXIGL</name>
<dbReference type="InParanoid" id="A0A165ZP06"/>
<dbReference type="EMBL" id="KV426221">
    <property type="protein sequence ID" value="KZV84519.1"/>
    <property type="molecule type" value="Genomic_DNA"/>
</dbReference>
<dbReference type="Proteomes" id="UP000077266">
    <property type="component" value="Unassembled WGS sequence"/>
</dbReference>
<sequence>MNHSGKPPVVVAENMGRPRDTIAPVDIAYIYPDPPENLDVMLQIYHTHENFRGRHWAIVWQTAGDLEHGRAAFRTLQTSIEPGKPHYTNWGPLTKTFKVVDPETPFALLPLANLSLSDRQRLEDIARETPVYVPNGNWNCQDWVMMVLDRAVELGLIPAASRDNALWKARTRGAIFAEDAIIAMHSGSSCDSVASYGVLGAR</sequence>
<gene>
    <name evidence="1" type="ORF">EXIGLDRAFT_727163</name>
</gene>
<dbReference type="AlphaFoldDB" id="A0A165ZP06"/>
<proteinExistence type="predicted"/>